<evidence type="ECO:0000256" key="2">
    <source>
        <dbReference type="ARBA" id="ARBA00022723"/>
    </source>
</evidence>
<dbReference type="PANTHER" id="PTHR33337:SF40">
    <property type="entry name" value="CENP-V_GFA DOMAIN-CONTAINING PROTEIN-RELATED"/>
    <property type="match status" value="1"/>
</dbReference>
<reference evidence="6 7" key="1">
    <citation type="submission" date="2017-05" db="EMBL/GenBank/DDBJ databases">
        <title>Genomic insights into alkan degradation activity of Oleiphilus messinensis.</title>
        <authorList>
            <person name="Kozyavkin S.A."/>
            <person name="Slesarev A.I."/>
            <person name="Golyshin P.N."/>
            <person name="Korzhenkov A."/>
            <person name="Golyshina O.N."/>
            <person name="Toshchakov S.V."/>
        </authorList>
    </citation>
    <scope>NUCLEOTIDE SEQUENCE [LARGE SCALE GENOMIC DNA]</scope>
    <source>
        <strain evidence="6 7">ME102</strain>
    </source>
</reference>
<organism evidence="6 7">
    <name type="scientific">Oleiphilus messinensis</name>
    <dbReference type="NCBI Taxonomy" id="141451"/>
    <lineage>
        <taxon>Bacteria</taxon>
        <taxon>Pseudomonadati</taxon>
        <taxon>Pseudomonadota</taxon>
        <taxon>Gammaproteobacteria</taxon>
        <taxon>Oceanospirillales</taxon>
        <taxon>Oleiphilaceae</taxon>
        <taxon>Oleiphilus</taxon>
    </lineage>
</organism>
<evidence type="ECO:0000256" key="1">
    <source>
        <dbReference type="ARBA" id="ARBA00005495"/>
    </source>
</evidence>
<dbReference type="Proteomes" id="UP000196027">
    <property type="component" value="Chromosome"/>
</dbReference>
<dbReference type="PANTHER" id="PTHR33337">
    <property type="entry name" value="GFA DOMAIN-CONTAINING PROTEIN"/>
    <property type="match status" value="1"/>
</dbReference>
<dbReference type="PROSITE" id="PS51891">
    <property type="entry name" value="CENP_V_GFA"/>
    <property type="match status" value="1"/>
</dbReference>
<gene>
    <name evidence="6" type="ORF">OLMES_4997</name>
</gene>
<keyword evidence="7" id="KW-1185">Reference proteome</keyword>
<dbReference type="Pfam" id="PF04828">
    <property type="entry name" value="GFA"/>
    <property type="match status" value="1"/>
</dbReference>
<dbReference type="InterPro" id="IPR006913">
    <property type="entry name" value="CENP-V/GFA"/>
</dbReference>
<comment type="similarity">
    <text evidence="1">Belongs to the Gfa family.</text>
</comment>
<dbReference type="AlphaFoldDB" id="A0A1Y0IHW8"/>
<name>A0A1Y0IHW8_9GAMM</name>
<sequence length="155" mass="17058">MLVGFIIKNVEVGMPTGSCLCGGVKFTVEGQLAPIQICHCVQCRKAQGTALVTNIPVEETAFKIQSGNEQLAFFESSPGKKRYFCKNCGSPIYSQTVKVPGVVRIRAGLLDGELETRAEKHFYVSDKANWFEMYDTLPKMTQGADSPEADPQFEL</sequence>
<dbReference type="EMBL" id="CP021425">
    <property type="protein sequence ID" value="ARU58984.1"/>
    <property type="molecule type" value="Genomic_DNA"/>
</dbReference>
<keyword evidence="4" id="KW-0456">Lyase</keyword>
<dbReference type="KEGG" id="ome:OLMES_4997"/>
<dbReference type="GO" id="GO:0016846">
    <property type="term" value="F:carbon-sulfur lyase activity"/>
    <property type="evidence" value="ECO:0007669"/>
    <property type="project" value="InterPro"/>
</dbReference>
<accession>A0A1Y0IHW8</accession>
<evidence type="ECO:0000256" key="3">
    <source>
        <dbReference type="ARBA" id="ARBA00022833"/>
    </source>
</evidence>
<dbReference type="SUPFAM" id="SSF51316">
    <property type="entry name" value="Mss4-like"/>
    <property type="match status" value="1"/>
</dbReference>
<evidence type="ECO:0000259" key="5">
    <source>
        <dbReference type="PROSITE" id="PS51891"/>
    </source>
</evidence>
<feature type="domain" description="CENP-V/GFA" evidence="5">
    <location>
        <begin position="15"/>
        <end position="135"/>
    </location>
</feature>
<dbReference type="InterPro" id="IPR011057">
    <property type="entry name" value="Mss4-like_sf"/>
</dbReference>
<dbReference type="GO" id="GO:0046872">
    <property type="term" value="F:metal ion binding"/>
    <property type="evidence" value="ECO:0007669"/>
    <property type="project" value="UniProtKB-KW"/>
</dbReference>
<keyword evidence="3" id="KW-0862">Zinc</keyword>
<keyword evidence="2" id="KW-0479">Metal-binding</keyword>
<protein>
    <submittedName>
        <fullName evidence="6">Glutathione-dependent formaldehyde-activating protein</fullName>
    </submittedName>
</protein>
<dbReference type="Gene3D" id="3.90.1590.10">
    <property type="entry name" value="glutathione-dependent formaldehyde- activating enzyme (gfa)"/>
    <property type="match status" value="1"/>
</dbReference>
<proteinExistence type="inferred from homology"/>
<evidence type="ECO:0000313" key="7">
    <source>
        <dbReference type="Proteomes" id="UP000196027"/>
    </source>
</evidence>
<evidence type="ECO:0000313" key="6">
    <source>
        <dbReference type="EMBL" id="ARU58984.1"/>
    </source>
</evidence>
<evidence type="ECO:0000256" key="4">
    <source>
        <dbReference type="ARBA" id="ARBA00023239"/>
    </source>
</evidence>